<sequence>MSHGEADLDLELVTPDMDSESFSWSETSIWLEGSDFDQAVERLHSLYRLTGQRLEEVPEAAAATMERLPCSRARMDLGFAQGSFTAERIKEGTWYRNRWHTRATLDCPKPLPAQQQECDLCALNTWHSRPTYTYASVKSQLDYILMRSQDANHQAKLATPLRSFPVGAYRQTTHYPVQAAVRLLPMAYRAPQLKAEHRFEATALQSAVSQHSDSAQALLQAVEARLLALPAAQALCNEHDLVNTILLEETCRAFPPLKRVDQRVSAHEGYRASARGTWQLHRQMRQSGLPSLRNIWSRWRLYAQFLRASAQLRRQSKDLKRQFLEDQMRQAESAARKGNHRDLFLIACRLGPKKAQGVSRLQGPDGHVLDSKAEMAAIIKHSTAAFASTPDTTSLQPLRGSHSFTATELQAELGPCFEHHFRPLSTDKLEGDLQDWTTAVSDLTLQLETLETYQLKVNLQKTALLLNLKGKMAKKLLRQHTRHKAGETFLILTVHGQACIPPCLTYSLEVTGCTTKGLQRLKTIATRHVRAILREPAHLHHVSTSDIWERAKLPVPELSILARMNKLCERREPMHCPNGPDLVTNDKAVEHLNILIASLQEAIQRMTIHGLTSPEEAQQCINTGFPCPHCNLVQPTAHARLHLMGDPEAEIFAHCMPSGAAEDSQIRLLSKIILKHEEQLAALRKDTQFVLFFRQDDKSILPSLMNVSREWKAKQAAGDQSIQSSQRTVLISCLLRELLARMQRVVATEEGRDSLRKAEWLTSSNAWTYMRWSPKHRKLVADETREPMVHDEAVRIITELQKLMKGEIIHKFQSTVNLAKLEEQGAQQAIFHLGVSLRGSEAMEVYEQFRKLTGLSLTCLAGFRMKVDDQARPPMTQQLAQMTYGGGHYSVLSIGGAQSHVLDDEKPREPATNAFLESIARSHDLLKPKIAAMSEEKESGMNHFLLRKYGDTWTAAHLSLMEYQLKELEAQMMLMQRHVDNIQSQMHTLQLLVHRHSYLYSNRVTNKARMIKVRVLDTLD</sequence>
<name>A0A812JBH3_9DINO</name>
<feature type="coiled-coil region" evidence="1">
    <location>
        <begin position="958"/>
        <end position="985"/>
    </location>
</feature>
<dbReference type="OrthoDB" id="422651at2759"/>
<keyword evidence="1" id="KW-0175">Coiled coil</keyword>
<reference evidence="2" key="1">
    <citation type="submission" date="2021-02" db="EMBL/GenBank/DDBJ databases">
        <authorList>
            <person name="Dougan E. K."/>
            <person name="Rhodes N."/>
            <person name="Thang M."/>
            <person name="Chan C."/>
        </authorList>
    </citation>
    <scope>NUCLEOTIDE SEQUENCE</scope>
</reference>
<dbReference type="AlphaFoldDB" id="A0A812JBH3"/>
<accession>A0A812JBH3</accession>
<keyword evidence="3" id="KW-1185">Reference proteome</keyword>
<gene>
    <name evidence="2" type="ORF">SNEC2469_LOCUS1651</name>
</gene>
<feature type="coiled-coil region" evidence="1">
    <location>
        <begin position="302"/>
        <end position="341"/>
    </location>
</feature>
<dbReference type="Proteomes" id="UP000601435">
    <property type="component" value="Unassembled WGS sequence"/>
</dbReference>
<organism evidence="2 3">
    <name type="scientific">Symbiodinium necroappetens</name>
    <dbReference type="NCBI Taxonomy" id="1628268"/>
    <lineage>
        <taxon>Eukaryota</taxon>
        <taxon>Sar</taxon>
        <taxon>Alveolata</taxon>
        <taxon>Dinophyceae</taxon>
        <taxon>Suessiales</taxon>
        <taxon>Symbiodiniaceae</taxon>
        <taxon>Symbiodinium</taxon>
    </lineage>
</organism>
<evidence type="ECO:0000313" key="2">
    <source>
        <dbReference type="EMBL" id="CAE7203301.1"/>
    </source>
</evidence>
<dbReference type="EMBL" id="CAJNJA010006000">
    <property type="protein sequence ID" value="CAE7203301.1"/>
    <property type="molecule type" value="Genomic_DNA"/>
</dbReference>
<protein>
    <submittedName>
        <fullName evidence="2">Uncharacterized protein</fullName>
    </submittedName>
</protein>
<evidence type="ECO:0000256" key="1">
    <source>
        <dbReference type="SAM" id="Coils"/>
    </source>
</evidence>
<comment type="caution">
    <text evidence="2">The sequence shown here is derived from an EMBL/GenBank/DDBJ whole genome shotgun (WGS) entry which is preliminary data.</text>
</comment>
<evidence type="ECO:0000313" key="3">
    <source>
        <dbReference type="Proteomes" id="UP000601435"/>
    </source>
</evidence>
<proteinExistence type="predicted"/>